<dbReference type="NCBIfam" id="TIGR00326">
    <property type="entry name" value="eubact_ribD"/>
    <property type="match status" value="1"/>
</dbReference>
<dbReference type="GO" id="GO:0008835">
    <property type="term" value="F:diaminohydroxyphosphoribosylaminopyrimidine deaminase activity"/>
    <property type="evidence" value="ECO:0007669"/>
    <property type="project" value="UniProtKB-EC"/>
</dbReference>
<sequence>MTKDEIWMQRALDLALLGEGHVAPNPLVGCVIVRDNQVIGEGHHAQYGGAHAEVNAFQNLQQSAQGATVYVSLEPCSHFGKTPPCANLLIREQVARVVICNLDPNPLVAGKGIERLLQAEIEVETGILASKGAQINRHFFHFHEKGRPWITLKFAESADGFIARENGEPVTFSNQVSQQLVHKMRTQHQAILIGVNTANADNPKLDARFWPGNSPIRMVIDPHNRMQRALTLVTDNSPLYIFTREYAIVKGNKHWIALGDNMLKGLMQYCHAEGIQSILVEGGTHTLDSFYTAGLADEILKIKSDVCLEKGIKSPFKALYWELMEQVGTDNQWLHVK</sequence>
<reference evidence="11 12" key="1">
    <citation type="submission" date="2024-03" db="EMBL/GenBank/DDBJ databases">
        <title>Aquirufa genome sequencing.</title>
        <authorList>
            <person name="Pitt A."/>
            <person name="Hahn M.W."/>
        </authorList>
    </citation>
    <scope>NUCLEOTIDE SEQUENCE [LARGE SCALE GENOMIC DNA]</scope>
    <source>
        <strain evidence="11 12">OSTEICH-129V</strain>
    </source>
</reference>
<comment type="catalytic activity">
    <reaction evidence="9">
        <text>2,5-diamino-6-hydroxy-4-(5-phosphoribosylamino)-pyrimidine + H2O + H(+) = 5-amino-6-(5-phospho-D-ribosylamino)uracil + NH4(+)</text>
        <dbReference type="Rhea" id="RHEA:21868"/>
        <dbReference type="ChEBI" id="CHEBI:15377"/>
        <dbReference type="ChEBI" id="CHEBI:15378"/>
        <dbReference type="ChEBI" id="CHEBI:28938"/>
        <dbReference type="ChEBI" id="CHEBI:58453"/>
        <dbReference type="ChEBI" id="CHEBI:58614"/>
        <dbReference type="EC" id="3.5.4.26"/>
    </reaction>
</comment>
<evidence type="ECO:0000256" key="9">
    <source>
        <dbReference type="PIRNR" id="PIRNR006769"/>
    </source>
</evidence>
<dbReference type="SUPFAM" id="SSF53597">
    <property type="entry name" value="Dihydrofolate reductase-like"/>
    <property type="match status" value="1"/>
</dbReference>
<dbReference type="InterPro" id="IPR050765">
    <property type="entry name" value="Riboflavin_Biosynth_HTPR"/>
</dbReference>
<dbReference type="InterPro" id="IPR002125">
    <property type="entry name" value="CMP_dCMP_dom"/>
</dbReference>
<dbReference type="InterPro" id="IPR024072">
    <property type="entry name" value="DHFR-like_dom_sf"/>
</dbReference>
<dbReference type="CDD" id="cd01284">
    <property type="entry name" value="Riboflavin_deaminase-reductase"/>
    <property type="match status" value="1"/>
</dbReference>
<accession>A0ABW6DBD2</accession>
<dbReference type="PANTHER" id="PTHR38011">
    <property type="entry name" value="DIHYDROFOLATE REDUCTASE FAMILY PROTEIN (AFU_ORTHOLOGUE AFUA_8G06820)"/>
    <property type="match status" value="1"/>
</dbReference>
<keyword evidence="9" id="KW-0686">Riboflavin biosynthesis</keyword>
<dbReference type="InterPro" id="IPR002734">
    <property type="entry name" value="RibDG_C"/>
</dbReference>
<dbReference type="Proteomes" id="UP001598138">
    <property type="component" value="Unassembled WGS sequence"/>
</dbReference>
<evidence type="ECO:0000256" key="3">
    <source>
        <dbReference type="ARBA" id="ARBA00004910"/>
    </source>
</evidence>
<evidence type="ECO:0000313" key="11">
    <source>
        <dbReference type="EMBL" id="MFD3394220.1"/>
    </source>
</evidence>
<dbReference type="PROSITE" id="PS51747">
    <property type="entry name" value="CYT_DCMP_DEAMINASES_2"/>
    <property type="match status" value="1"/>
</dbReference>
<keyword evidence="6 9" id="KW-0521">NADP</keyword>
<gene>
    <name evidence="11" type="primary">ribD</name>
    <name evidence="11" type="ORF">U0R10_06280</name>
</gene>
<dbReference type="Pfam" id="PF01872">
    <property type="entry name" value="RibD_C"/>
    <property type="match status" value="1"/>
</dbReference>
<keyword evidence="9 11" id="KW-0378">Hydrolase</keyword>
<name>A0ABW6DBD2_9BACT</name>
<keyword evidence="12" id="KW-1185">Reference proteome</keyword>
<dbReference type="InterPro" id="IPR004794">
    <property type="entry name" value="Eubact_RibD"/>
</dbReference>
<evidence type="ECO:0000313" key="12">
    <source>
        <dbReference type="Proteomes" id="UP001598138"/>
    </source>
</evidence>
<dbReference type="PIRSF" id="PIRSF006769">
    <property type="entry name" value="RibD"/>
    <property type="match status" value="1"/>
</dbReference>
<evidence type="ECO:0000256" key="4">
    <source>
        <dbReference type="ARBA" id="ARBA00005259"/>
    </source>
</evidence>
<feature type="domain" description="CMP/dCMP-type deaminase" evidence="10">
    <location>
        <begin position="2"/>
        <end position="124"/>
    </location>
</feature>
<comment type="cofactor">
    <cofactor evidence="9">
        <name>Zn(2+)</name>
        <dbReference type="ChEBI" id="CHEBI:29105"/>
    </cofactor>
    <text evidence="9">Binds 1 zinc ion.</text>
</comment>
<organism evidence="11 12">
    <name type="scientific">Aquirufa avitistagni</name>
    <dbReference type="NCBI Taxonomy" id="3104728"/>
    <lineage>
        <taxon>Bacteria</taxon>
        <taxon>Pseudomonadati</taxon>
        <taxon>Bacteroidota</taxon>
        <taxon>Cytophagia</taxon>
        <taxon>Cytophagales</taxon>
        <taxon>Flectobacillaceae</taxon>
        <taxon>Aquirufa</taxon>
    </lineage>
</organism>
<dbReference type="Gene3D" id="3.40.140.10">
    <property type="entry name" value="Cytidine Deaminase, domain 2"/>
    <property type="match status" value="1"/>
</dbReference>
<dbReference type="EC" id="1.1.1.193" evidence="9"/>
<evidence type="ECO:0000256" key="6">
    <source>
        <dbReference type="ARBA" id="ARBA00022857"/>
    </source>
</evidence>
<comment type="caution">
    <text evidence="11">The sequence shown here is derived from an EMBL/GenBank/DDBJ whole genome shotgun (WGS) entry which is preliminary data.</text>
</comment>
<dbReference type="GO" id="GO:0008703">
    <property type="term" value="F:5-amino-6-(5-phosphoribosylamino)uracil reductase activity"/>
    <property type="evidence" value="ECO:0007669"/>
    <property type="project" value="UniProtKB-EC"/>
</dbReference>
<comment type="function">
    <text evidence="1 9">Converts 2,5-diamino-6-(ribosylamino)-4(3h)-pyrimidinone 5'-phosphate into 5-amino-6-(ribosylamino)-2,4(1h,3h)-pyrimidinedione 5'-phosphate.</text>
</comment>
<keyword evidence="9" id="KW-0479">Metal-binding</keyword>
<keyword evidence="8" id="KW-0511">Multifunctional enzyme</keyword>
<comment type="similarity">
    <text evidence="4 9">In the N-terminal section; belongs to the cytidine and deoxycytidylate deaminase family.</text>
</comment>
<dbReference type="EC" id="3.5.4.26" evidence="9"/>
<comment type="catalytic activity">
    <reaction evidence="9">
        <text>5-amino-6-(5-phospho-D-ribitylamino)uracil + NADP(+) = 5-amino-6-(5-phospho-D-ribosylamino)uracil + NADPH + H(+)</text>
        <dbReference type="Rhea" id="RHEA:17845"/>
        <dbReference type="ChEBI" id="CHEBI:15378"/>
        <dbReference type="ChEBI" id="CHEBI:57783"/>
        <dbReference type="ChEBI" id="CHEBI:58349"/>
        <dbReference type="ChEBI" id="CHEBI:58421"/>
        <dbReference type="ChEBI" id="CHEBI:58453"/>
        <dbReference type="EC" id="1.1.1.193"/>
    </reaction>
</comment>
<dbReference type="PANTHER" id="PTHR38011:SF7">
    <property type="entry name" value="2,5-DIAMINO-6-RIBOSYLAMINO-4(3H)-PYRIMIDINONE 5'-PHOSPHATE REDUCTASE"/>
    <property type="match status" value="1"/>
</dbReference>
<comment type="pathway">
    <text evidence="3 9">Cofactor biosynthesis; riboflavin biosynthesis; 5-amino-6-(D-ribitylamino)uracil from GTP: step 3/4.</text>
</comment>
<evidence type="ECO:0000259" key="10">
    <source>
        <dbReference type="PROSITE" id="PS51747"/>
    </source>
</evidence>
<dbReference type="RefSeq" id="WP_377983105.1">
    <property type="nucleotide sequence ID" value="NZ_JBBKXZ010000002.1"/>
</dbReference>
<dbReference type="Gene3D" id="3.40.430.10">
    <property type="entry name" value="Dihydrofolate Reductase, subunit A"/>
    <property type="match status" value="1"/>
</dbReference>
<evidence type="ECO:0000256" key="7">
    <source>
        <dbReference type="ARBA" id="ARBA00023002"/>
    </source>
</evidence>
<comment type="pathway">
    <text evidence="2 9">Cofactor biosynthesis; riboflavin biosynthesis; 5-amino-6-(D-ribitylamino)uracil from GTP: step 2/4.</text>
</comment>
<dbReference type="Pfam" id="PF00383">
    <property type="entry name" value="dCMP_cyt_deam_1"/>
    <property type="match status" value="1"/>
</dbReference>
<evidence type="ECO:0000256" key="5">
    <source>
        <dbReference type="ARBA" id="ARBA00007417"/>
    </source>
</evidence>
<dbReference type="EMBL" id="JBBKXZ010000002">
    <property type="protein sequence ID" value="MFD3394220.1"/>
    <property type="molecule type" value="Genomic_DNA"/>
</dbReference>
<keyword evidence="7 9" id="KW-0560">Oxidoreductase</keyword>
<evidence type="ECO:0000256" key="2">
    <source>
        <dbReference type="ARBA" id="ARBA00004882"/>
    </source>
</evidence>
<dbReference type="InterPro" id="IPR016193">
    <property type="entry name" value="Cytidine_deaminase-like"/>
</dbReference>
<dbReference type="SUPFAM" id="SSF53927">
    <property type="entry name" value="Cytidine deaminase-like"/>
    <property type="match status" value="1"/>
</dbReference>
<evidence type="ECO:0000256" key="8">
    <source>
        <dbReference type="ARBA" id="ARBA00023268"/>
    </source>
</evidence>
<comment type="similarity">
    <text evidence="5 9">In the C-terminal section; belongs to the HTP reductase family.</text>
</comment>
<evidence type="ECO:0000256" key="1">
    <source>
        <dbReference type="ARBA" id="ARBA00002151"/>
    </source>
</evidence>
<protein>
    <recommendedName>
        <fullName evidence="9">Riboflavin biosynthesis protein RibD</fullName>
    </recommendedName>
    <domain>
        <recommendedName>
            <fullName evidence="9">Diaminohydroxyphosphoribosylaminopyrimidine deaminase</fullName>
            <shortName evidence="9">DRAP deaminase</shortName>
            <ecNumber evidence="9">3.5.4.26</ecNumber>
        </recommendedName>
        <alternativeName>
            <fullName evidence="9">Riboflavin-specific deaminase</fullName>
        </alternativeName>
    </domain>
    <domain>
        <recommendedName>
            <fullName evidence="9">5-amino-6-(5-phosphoribosylamino)uracil reductase</fullName>
            <ecNumber evidence="9">1.1.1.193</ecNumber>
        </recommendedName>
        <alternativeName>
            <fullName evidence="9">HTP reductase</fullName>
        </alternativeName>
    </domain>
</protein>
<proteinExistence type="inferred from homology"/>
<keyword evidence="9" id="KW-0862">Zinc</keyword>